<dbReference type="EMBL" id="JBJKBG010000005">
    <property type="protein sequence ID" value="KAL3738400.1"/>
    <property type="molecule type" value="Genomic_DNA"/>
</dbReference>
<comment type="caution">
    <text evidence="1">The sequence shown here is derived from an EMBL/GenBank/DDBJ whole genome shotgun (WGS) entry which is preliminary data.</text>
</comment>
<keyword evidence="2" id="KW-1185">Reference proteome</keyword>
<name>A0ABD3KET2_EUCGL</name>
<proteinExistence type="predicted"/>
<organism evidence="1 2">
    <name type="scientific">Eucalyptus globulus</name>
    <name type="common">Tasmanian blue gum</name>
    <dbReference type="NCBI Taxonomy" id="34317"/>
    <lineage>
        <taxon>Eukaryota</taxon>
        <taxon>Viridiplantae</taxon>
        <taxon>Streptophyta</taxon>
        <taxon>Embryophyta</taxon>
        <taxon>Tracheophyta</taxon>
        <taxon>Spermatophyta</taxon>
        <taxon>Magnoliopsida</taxon>
        <taxon>eudicotyledons</taxon>
        <taxon>Gunneridae</taxon>
        <taxon>Pentapetalae</taxon>
        <taxon>rosids</taxon>
        <taxon>malvids</taxon>
        <taxon>Myrtales</taxon>
        <taxon>Myrtaceae</taxon>
        <taxon>Myrtoideae</taxon>
        <taxon>Eucalypteae</taxon>
        <taxon>Eucalyptus</taxon>
    </lineage>
</organism>
<evidence type="ECO:0000313" key="2">
    <source>
        <dbReference type="Proteomes" id="UP001634007"/>
    </source>
</evidence>
<gene>
    <name evidence="1" type="ORF">ACJRO7_019866</name>
</gene>
<sequence length="90" mass="10416">MESLDGWMTEEGGWWVKEYSVRQRSPFSGQQSPVPRGFWAVVAGIWRSSIWRALLCYDPTTRKPEYVQQAGNVRSIMVSLRTKCCLNEVM</sequence>
<accession>A0ABD3KET2</accession>
<evidence type="ECO:0000313" key="1">
    <source>
        <dbReference type="EMBL" id="KAL3738400.1"/>
    </source>
</evidence>
<reference evidence="1 2" key="1">
    <citation type="submission" date="2024-11" db="EMBL/GenBank/DDBJ databases">
        <title>Chromosome-level genome assembly of Eucalyptus globulus Labill. provides insights into its genome evolution.</title>
        <authorList>
            <person name="Li X."/>
        </authorList>
    </citation>
    <scope>NUCLEOTIDE SEQUENCE [LARGE SCALE GENOMIC DNA]</scope>
    <source>
        <strain evidence="1">CL2024</strain>
        <tissue evidence="1">Fresh tender leaves</tissue>
    </source>
</reference>
<protein>
    <submittedName>
        <fullName evidence="1">Uncharacterized protein</fullName>
    </submittedName>
</protein>
<dbReference type="Proteomes" id="UP001634007">
    <property type="component" value="Unassembled WGS sequence"/>
</dbReference>
<dbReference type="AlphaFoldDB" id="A0ABD3KET2"/>